<dbReference type="AlphaFoldDB" id="A0AB74ITK0"/>
<protein>
    <recommendedName>
        <fullName evidence="1">PA14 domain-containing protein</fullName>
    </recommendedName>
</protein>
<dbReference type="SUPFAM" id="SSF56988">
    <property type="entry name" value="Anthrax protective antigen"/>
    <property type="match status" value="1"/>
</dbReference>
<dbReference type="InterPro" id="IPR037524">
    <property type="entry name" value="PA14/GLEYA"/>
</dbReference>
<dbReference type="Gene3D" id="2.60.120.1560">
    <property type="match status" value="1"/>
</dbReference>
<name>A0AB74ITK0_AURPU</name>
<proteinExistence type="predicted"/>
<dbReference type="Proteomes" id="UP000309076">
    <property type="component" value="Unassembled WGS sequence"/>
</dbReference>
<dbReference type="PANTHER" id="PTHR36578">
    <property type="entry name" value="CHROMOSOME 15, WHOLE GENOME SHOTGUN SEQUENCE"/>
    <property type="match status" value="1"/>
</dbReference>
<gene>
    <name evidence="2" type="ORF">D6D21_06742</name>
</gene>
<dbReference type="PROSITE" id="PS51820">
    <property type="entry name" value="PA14"/>
    <property type="match status" value="1"/>
</dbReference>
<evidence type="ECO:0000313" key="2">
    <source>
        <dbReference type="EMBL" id="THW40593.1"/>
    </source>
</evidence>
<dbReference type="Pfam" id="PF10528">
    <property type="entry name" value="GLEYA"/>
    <property type="match status" value="1"/>
</dbReference>
<accession>A0AB74ITK0</accession>
<reference evidence="2 3" key="1">
    <citation type="submission" date="2018-10" db="EMBL/GenBank/DDBJ databases">
        <title>Fifty Aureobasidium pullulans genomes reveal a recombining polyextremotolerant generalist.</title>
        <authorList>
            <person name="Gostincar C."/>
            <person name="Turk M."/>
            <person name="Zajc J."/>
            <person name="Gunde-Cimerman N."/>
        </authorList>
    </citation>
    <scope>NUCLEOTIDE SEQUENCE [LARGE SCALE GENOMIC DNA]</scope>
    <source>
        <strain evidence="2 3">EXF-10796</strain>
    </source>
</reference>
<dbReference type="InterPro" id="IPR018871">
    <property type="entry name" value="GLEYA_adhesin_domain"/>
</dbReference>
<evidence type="ECO:0000259" key="1">
    <source>
        <dbReference type="PROSITE" id="PS51820"/>
    </source>
</evidence>
<dbReference type="EMBL" id="QZAM01000142">
    <property type="protein sequence ID" value="THW40593.1"/>
    <property type="molecule type" value="Genomic_DNA"/>
</dbReference>
<evidence type="ECO:0000313" key="3">
    <source>
        <dbReference type="Proteomes" id="UP000309076"/>
    </source>
</evidence>
<organism evidence="2 3">
    <name type="scientific">Aureobasidium pullulans</name>
    <name type="common">Black yeast</name>
    <name type="synonym">Pullularia pullulans</name>
    <dbReference type="NCBI Taxonomy" id="5580"/>
    <lineage>
        <taxon>Eukaryota</taxon>
        <taxon>Fungi</taxon>
        <taxon>Dikarya</taxon>
        <taxon>Ascomycota</taxon>
        <taxon>Pezizomycotina</taxon>
        <taxon>Dothideomycetes</taxon>
        <taxon>Dothideomycetidae</taxon>
        <taxon>Dothideales</taxon>
        <taxon>Saccotheciaceae</taxon>
        <taxon>Aureobasidium</taxon>
    </lineage>
</organism>
<comment type="caution">
    <text evidence="2">The sequence shown here is derived from an EMBL/GenBank/DDBJ whole genome shotgun (WGS) entry which is preliminary data.</text>
</comment>
<dbReference type="PANTHER" id="PTHR36578:SF2">
    <property type="entry name" value="PA14 DOMAIN-CONTAINING PROTEIN"/>
    <property type="match status" value="1"/>
</dbReference>
<feature type="domain" description="PA14" evidence="1">
    <location>
        <begin position="573"/>
        <end position="742"/>
    </location>
</feature>
<sequence>MSQDLALASVPGLELVGLYVGKDGNSEVSDEKESLGPESFGLCQILTPLPLATQPPRANHTSVTTCFVMALNAEVTMLQHCNVASTNAITIIILWRFYGHNIPTANHERFIVPLTVVRLDQFSTKTMAVQASRCSRLYLQTSTSPTPRNPTTLHLLNMRAVAALAACVAFANAQTFDMDMILAAEPVPTPSIPVVYVTGDAPSTTASATIVSYVETQAAASVSLEVAAAASSTALAKRAASTCVPQPTGISHNSSPDTASAFLADAYYSSVASAAPTPAGYVNTFTNLQASNNAYGYMGYQLLSTYDTQLCSQKCDKVNGCLSFNLYFERDPSVDPNDSSCSNPASVTQIKCVMWGGPTLKSNALNAGQWRNKFQVVIAGSNGYVNKTIDPAPGYDQPIDLGDATINAPLDCSGHDTFMQSKFFTSGPFDANLCAAACSAQNVYNLAHPPAEGKPKTCQFFTTYLLYKDGVAQGQTCSLYTMAWNSTYNTNKGYYYGQSHYTVGYSFAFSNTTNSGAPYAACGSSASSTVVSSTAKASSTAVSASSTTLSTATATPTALLPDTSCNNAGLQFAYYPGLASTQWDFNSPNYGLDAENYKTVTPNYTGVTNFIGGFAWNTYHQSSSIYSSTRPFDHEKMILNHRGYFFAPTSGDYTFSIPTCDDAAFFWLGDMAYSGFNEFNYLLLDNQANGTQSATVTLTAGKYYPIRLIYGNVGGGPGSLYFQITQGNKVAADWSSTVSPYFVQKSCDGTTAPAYAAFGQET</sequence>